<dbReference type="InterPro" id="IPR050789">
    <property type="entry name" value="Diverse_Enzym_Activities"/>
</dbReference>
<gene>
    <name evidence="4" type="ORF">T440DRAFT_482805</name>
</gene>
<dbReference type="SUPFAM" id="SSF56601">
    <property type="entry name" value="beta-lactamase/transpeptidase-like"/>
    <property type="match status" value="1"/>
</dbReference>
<evidence type="ECO:0000256" key="2">
    <source>
        <dbReference type="ARBA" id="ARBA00022801"/>
    </source>
</evidence>
<sequence>MSIPSSSFEDALQQAVAPGPDRLLVGVAVAAATSRTANETSGTQDYLAAYGTIKLDPSSSAVTTKTMMWIASCTKLVTTIAAMQCVERGLFNLDEPKDVDRLLPEWKDPSILIGFNDDGTPIMQLAKEKITLRHLLTHTSGIAYDFLVPQLMQWRKSRGEFFLSYGGGLDVAGLMIARANKCTLEAYMRANIFDVLGMDETSFDVRHNKIGERLMPMATRPSPEEPIIGGISANSPLQPILEPADHFGGSGLFSNAEDYLKFLKSLLFNDGRLVKPSTVDHMFTPCISSSAQASLNAVLSIPQVAAFIIPGEAPLGTPDANKWAFGLGGIIALKDEPGRRKSGHMRWGGVPNQKWWVDREGGTCGVWATQLFPMGEDKHMHLTNDFVREVVGRFAK</sequence>
<evidence type="ECO:0000259" key="3">
    <source>
        <dbReference type="Pfam" id="PF00144"/>
    </source>
</evidence>
<dbReference type="Pfam" id="PF00144">
    <property type="entry name" value="Beta-lactamase"/>
    <property type="match status" value="1"/>
</dbReference>
<name>A0A6A7AVV8_9PLEO</name>
<dbReference type="GO" id="GO:0016787">
    <property type="term" value="F:hydrolase activity"/>
    <property type="evidence" value="ECO:0007669"/>
    <property type="project" value="UniProtKB-KW"/>
</dbReference>
<dbReference type="InterPro" id="IPR012338">
    <property type="entry name" value="Beta-lactam/transpept-like"/>
</dbReference>
<evidence type="ECO:0000313" key="5">
    <source>
        <dbReference type="Proteomes" id="UP000799423"/>
    </source>
</evidence>
<comment type="similarity">
    <text evidence="1">Belongs to the class-A beta-lactamase family.</text>
</comment>
<dbReference type="PANTHER" id="PTHR43283:SF17">
    <property type="entry name" value="(LOVD), PUTATIVE (AFU_ORTHOLOGUE AFUA_5G00920)-RELATED"/>
    <property type="match status" value="1"/>
</dbReference>
<dbReference type="AlphaFoldDB" id="A0A6A7AVV8"/>
<reference evidence="4" key="1">
    <citation type="submission" date="2020-01" db="EMBL/GenBank/DDBJ databases">
        <authorList>
            <consortium name="DOE Joint Genome Institute"/>
            <person name="Haridas S."/>
            <person name="Albert R."/>
            <person name="Binder M."/>
            <person name="Bloem J."/>
            <person name="Labutti K."/>
            <person name="Salamov A."/>
            <person name="Andreopoulos B."/>
            <person name="Baker S.E."/>
            <person name="Barry K."/>
            <person name="Bills G."/>
            <person name="Bluhm B.H."/>
            <person name="Cannon C."/>
            <person name="Castanera R."/>
            <person name="Culley D.E."/>
            <person name="Daum C."/>
            <person name="Ezra D."/>
            <person name="Gonzalez J.B."/>
            <person name="Henrissat B."/>
            <person name="Kuo A."/>
            <person name="Liang C."/>
            <person name="Lipzen A."/>
            <person name="Lutzoni F."/>
            <person name="Magnuson J."/>
            <person name="Mondo S."/>
            <person name="Nolan M."/>
            <person name="Ohm R."/>
            <person name="Pangilinan J."/>
            <person name="Park H.-J."/>
            <person name="Ramirez L."/>
            <person name="Alfaro M."/>
            <person name="Sun H."/>
            <person name="Tritt A."/>
            <person name="Yoshinaga Y."/>
            <person name="Zwiers L.-H."/>
            <person name="Turgeon B.G."/>
            <person name="Goodwin S.B."/>
            <person name="Spatafora J.W."/>
            <person name="Crous P.W."/>
            <person name="Grigoriev I.V."/>
        </authorList>
    </citation>
    <scope>NUCLEOTIDE SEQUENCE</scope>
    <source>
        <strain evidence="4">IPT5</strain>
    </source>
</reference>
<organism evidence="4 5">
    <name type="scientific">Plenodomus tracheiphilus IPT5</name>
    <dbReference type="NCBI Taxonomy" id="1408161"/>
    <lineage>
        <taxon>Eukaryota</taxon>
        <taxon>Fungi</taxon>
        <taxon>Dikarya</taxon>
        <taxon>Ascomycota</taxon>
        <taxon>Pezizomycotina</taxon>
        <taxon>Dothideomycetes</taxon>
        <taxon>Pleosporomycetidae</taxon>
        <taxon>Pleosporales</taxon>
        <taxon>Pleosporineae</taxon>
        <taxon>Leptosphaeriaceae</taxon>
        <taxon>Plenodomus</taxon>
    </lineage>
</organism>
<proteinExistence type="inferred from homology"/>
<feature type="domain" description="Beta-lactamase-related" evidence="3">
    <location>
        <begin position="58"/>
        <end position="380"/>
    </location>
</feature>
<evidence type="ECO:0000313" key="4">
    <source>
        <dbReference type="EMBL" id="KAF2846258.1"/>
    </source>
</evidence>
<evidence type="ECO:0000256" key="1">
    <source>
        <dbReference type="ARBA" id="ARBA00009009"/>
    </source>
</evidence>
<dbReference type="InterPro" id="IPR001466">
    <property type="entry name" value="Beta-lactam-related"/>
</dbReference>
<accession>A0A6A7AVV8</accession>
<dbReference type="Proteomes" id="UP000799423">
    <property type="component" value="Unassembled WGS sequence"/>
</dbReference>
<keyword evidence="2" id="KW-0378">Hydrolase</keyword>
<dbReference type="Gene3D" id="3.40.710.10">
    <property type="entry name" value="DD-peptidase/beta-lactamase superfamily"/>
    <property type="match status" value="1"/>
</dbReference>
<dbReference type="OrthoDB" id="428260at2759"/>
<dbReference type="PANTHER" id="PTHR43283">
    <property type="entry name" value="BETA-LACTAMASE-RELATED"/>
    <property type="match status" value="1"/>
</dbReference>
<protein>
    <submittedName>
        <fullName evidence="4">Beta-lactamase/transpeptidase-like protein</fullName>
    </submittedName>
</protein>
<dbReference type="EMBL" id="MU006337">
    <property type="protein sequence ID" value="KAF2846258.1"/>
    <property type="molecule type" value="Genomic_DNA"/>
</dbReference>
<keyword evidence="5" id="KW-1185">Reference proteome</keyword>